<dbReference type="EMBL" id="CP101751">
    <property type="protein sequence ID" value="UUC45204.1"/>
    <property type="molecule type" value="Genomic_DNA"/>
</dbReference>
<keyword evidence="2" id="KW-1185">Reference proteome</keyword>
<reference evidence="1" key="1">
    <citation type="submission" date="2022-07" db="EMBL/GenBank/DDBJ databases">
        <title>Isolation, identification, and degradation of a PFOSA degrading strain from sewage treatment plant.</title>
        <authorList>
            <person name="Zhang L."/>
            <person name="Huo Y."/>
        </authorList>
    </citation>
    <scope>NUCLEOTIDE SEQUENCE</scope>
    <source>
        <strain evidence="1">C1</strain>
    </source>
</reference>
<sequence>MGVDDVILTGNKAKEAFQQLQSSVNGQLSLSMDDKGKVTATQVEGSTLSKGASELLAATSDSSVTVNVSATDNDITSGGEGPLLGFFGGNKSDNPSIESSLPGAPDQKIVANQEVNADALGKLSNINGNPGQAMLHEVTEAYRGAVITQADGNSGVRSTANNDDGGNPTSVYRRAHDGAVSQGGNISEHFYNAQGQEVYRGSSNFQPVQLIYTTGNNTPFHTVPKQR</sequence>
<protein>
    <submittedName>
        <fullName evidence="1">Uncharacterized protein</fullName>
    </submittedName>
</protein>
<evidence type="ECO:0000313" key="1">
    <source>
        <dbReference type="EMBL" id="UUC45204.1"/>
    </source>
</evidence>
<proteinExistence type="predicted"/>
<organism evidence="1 2">
    <name type="scientific">Flavobacterium cerinum</name>
    <dbReference type="NCBI Taxonomy" id="2502784"/>
    <lineage>
        <taxon>Bacteria</taxon>
        <taxon>Pseudomonadati</taxon>
        <taxon>Bacteroidota</taxon>
        <taxon>Flavobacteriia</taxon>
        <taxon>Flavobacteriales</taxon>
        <taxon>Flavobacteriaceae</taxon>
        <taxon>Flavobacterium</taxon>
    </lineage>
</organism>
<name>A0ABY5IR18_9FLAO</name>
<dbReference type="RefSeq" id="WP_256550896.1">
    <property type="nucleotide sequence ID" value="NZ_CP101751.1"/>
</dbReference>
<accession>A0ABY5IR18</accession>
<gene>
    <name evidence="1" type="ORF">NOX80_16460</name>
</gene>
<evidence type="ECO:0000313" key="2">
    <source>
        <dbReference type="Proteomes" id="UP001059844"/>
    </source>
</evidence>
<dbReference type="Proteomes" id="UP001059844">
    <property type="component" value="Chromosome"/>
</dbReference>